<keyword evidence="4 10" id="KW-0812">Transmembrane</keyword>
<dbReference type="GO" id="GO:0019367">
    <property type="term" value="P:fatty acid elongation, saturated fatty acid"/>
    <property type="evidence" value="ECO:0007669"/>
    <property type="project" value="TreeGrafter"/>
</dbReference>
<evidence type="ECO:0000256" key="3">
    <source>
        <dbReference type="ARBA" id="ARBA00022679"/>
    </source>
</evidence>
<feature type="transmembrane region" description="Helical" evidence="10">
    <location>
        <begin position="71"/>
        <end position="100"/>
    </location>
</feature>
<dbReference type="GeneID" id="108675316"/>
<feature type="transmembrane region" description="Helical" evidence="10">
    <location>
        <begin position="208"/>
        <end position="231"/>
    </location>
</feature>
<dbReference type="GO" id="GO:0009922">
    <property type="term" value="F:fatty acid elongase activity"/>
    <property type="evidence" value="ECO:0007669"/>
    <property type="project" value="UniProtKB-EC"/>
</dbReference>
<keyword evidence="7 10" id="KW-0443">Lipid metabolism</keyword>
<evidence type="ECO:0000256" key="5">
    <source>
        <dbReference type="ARBA" id="ARBA00022832"/>
    </source>
</evidence>
<evidence type="ECO:0000313" key="12">
    <source>
        <dbReference type="Proteomes" id="UP000694843"/>
    </source>
</evidence>
<proteinExistence type="inferred from homology"/>
<feature type="transmembrane region" description="Helical" evidence="10">
    <location>
        <begin position="120"/>
        <end position="138"/>
    </location>
</feature>
<gene>
    <name evidence="13" type="primary">LOC108675316</name>
</gene>
<feature type="transmembrane region" description="Helical" evidence="10">
    <location>
        <begin position="237"/>
        <end position="258"/>
    </location>
</feature>
<evidence type="ECO:0000256" key="7">
    <source>
        <dbReference type="ARBA" id="ARBA00023098"/>
    </source>
</evidence>
<dbReference type="EC" id="2.3.1.199" evidence="10"/>
<dbReference type="GO" id="GO:0030148">
    <property type="term" value="P:sphingolipid biosynthetic process"/>
    <property type="evidence" value="ECO:0007669"/>
    <property type="project" value="TreeGrafter"/>
</dbReference>
<evidence type="ECO:0000256" key="4">
    <source>
        <dbReference type="ARBA" id="ARBA00022692"/>
    </source>
</evidence>
<dbReference type="OMA" id="AMEVVTH"/>
<feature type="transmembrane region" description="Helical" evidence="10">
    <location>
        <begin position="174"/>
        <end position="196"/>
    </location>
</feature>
<comment type="subcellular location">
    <subcellularLocation>
        <location evidence="1">Membrane</location>
        <topology evidence="1">Multi-pass membrane protein</topology>
    </subcellularLocation>
</comment>
<evidence type="ECO:0000256" key="2">
    <source>
        <dbReference type="ARBA" id="ARBA00022516"/>
    </source>
</evidence>
<keyword evidence="2 10" id="KW-0444">Lipid biosynthesis</keyword>
<dbReference type="PANTHER" id="PTHR11157:SF12">
    <property type="entry name" value="ELONGATION OF VERY LONG CHAIN FATTY ACIDS PROTEIN 4"/>
    <property type="match status" value="1"/>
</dbReference>
<dbReference type="GO" id="GO:0034626">
    <property type="term" value="P:fatty acid elongation, polyunsaturated fatty acid"/>
    <property type="evidence" value="ECO:0007669"/>
    <property type="project" value="TreeGrafter"/>
</dbReference>
<dbReference type="GO" id="GO:0042761">
    <property type="term" value="P:very long-chain fatty acid biosynthetic process"/>
    <property type="evidence" value="ECO:0007669"/>
    <property type="project" value="TreeGrafter"/>
</dbReference>
<dbReference type="GO" id="GO:0005789">
    <property type="term" value="C:endoplasmic reticulum membrane"/>
    <property type="evidence" value="ECO:0007669"/>
    <property type="project" value="TreeGrafter"/>
</dbReference>
<keyword evidence="5 10" id="KW-0276">Fatty acid metabolism</keyword>
<dbReference type="GO" id="GO:0034625">
    <property type="term" value="P:fatty acid elongation, monounsaturated fatty acid"/>
    <property type="evidence" value="ECO:0007669"/>
    <property type="project" value="TreeGrafter"/>
</dbReference>
<keyword evidence="8 10" id="KW-0472">Membrane</keyword>
<dbReference type="KEGG" id="hazt:108675316"/>
<dbReference type="PANTHER" id="PTHR11157">
    <property type="entry name" value="FATTY ACID ACYL TRANSFERASE-RELATED"/>
    <property type="match status" value="1"/>
</dbReference>
<dbReference type="AlphaFoldDB" id="A0A8B7NYF6"/>
<evidence type="ECO:0000313" key="13">
    <source>
        <dbReference type="RefSeq" id="XP_018018803.2"/>
    </source>
</evidence>
<feature type="transmembrane region" description="Helical" evidence="10">
    <location>
        <begin position="150"/>
        <end position="168"/>
    </location>
</feature>
<protein>
    <recommendedName>
        <fullName evidence="10">Elongation of very long chain fatty acids protein</fullName>
        <ecNumber evidence="10">2.3.1.199</ecNumber>
    </recommendedName>
    <alternativeName>
        <fullName evidence="10">Very-long-chain 3-oxoacyl-CoA synthase</fullName>
    </alternativeName>
</protein>
<dbReference type="Pfam" id="PF01151">
    <property type="entry name" value="ELO"/>
    <property type="match status" value="1"/>
</dbReference>
<name>A0A8B7NYF6_HYAAZ</name>
<keyword evidence="6 10" id="KW-1133">Transmembrane helix</keyword>
<dbReference type="RefSeq" id="XP_018018803.2">
    <property type="nucleotide sequence ID" value="XM_018163314.2"/>
</dbReference>
<reference evidence="13" key="1">
    <citation type="submission" date="2025-08" db="UniProtKB">
        <authorList>
            <consortium name="RefSeq"/>
        </authorList>
    </citation>
    <scope>IDENTIFICATION</scope>
    <source>
        <tissue evidence="13">Whole organism</tissue>
    </source>
</reference>
<evidence type="ECO:0000256" key="9">
    <source>
        <dbReference type="ARBA" id="ARBA00023160"/>
    </source>
</evidence>
<keyword evidence="3 10" id="KW-0808">Transferase</keyword>
<dbReference type="Proteomes" id="UP000694843">
    <property type="component" value="Unplaced"/>
</dbReference>
<sequence length="331" mass="38489">MAANAVWQAWEKVQVQYKWSMNHADVRVADWPLMSSPWPTLAIVGSYLLMVKLGPDLMQNRKPFEFRRLLVFYNLAMMVLNLYIGVELAVVSYHLGYSWFCQPVDYSNKPYQVRMAAALWWYYISKLVEFCDTIFFILRKKNNQLTFLHIYHHSTMFALWWIGVKFVAGGSSFLAAMMNSFVHVIMYSYYGLAALGPRVQRYLWWKKHITCIQLIQFSSAGVLGIRALIVGCNFPLWMQWALVAYMLSFIILFGQFYVASYQKKKTHMLNGVKKTEVNGVKKQSARTSLDTRESEASANQDGRLNDAHRRATNGVSTRAQARREHRPRKDM</sequence>
<dbReference type="OrthoDB" id="434092at2759"/>
<keyword evidence="9 10" id="KW-0275">Fatty acid biosynthesis</keyword>
<accession>A0A8B7NYF6</accession>
<keyword evidence="12" id="KW-1185">Reference proteome</keyword>
<evidence type="ECO:0000256" key="10">
    <source>
        <dbReference type="RuleBase" id="RU361115"/>
    </source>
</evidence>
<organism evidence="12 13">
    <name type="scientific">Hyalella azteca</name>
    <name type="common">Amphipod</name>
    <dbReference type="NCBI Taxonomy" id="294128"/>
    <lineage>
        <taxon>Eukaryota</taxon>
        <taxon>Metazoa</taxon>
        <taxon>Ecdysozoa</taxon>
        <taxon>Arthropoda</taxon>
        <taxon>Crustacea</taxon>
        <taxon>Multicrustacea</taxon>
        <taxon>Malacostraca</taxon>
        <taxon>Eumalacostraca</taxon>
        <taxon>Peracarida</taxon>
        <taxon>Amphipoda</taxon>
        <taxon>Senticaudata</taxon>
        <taxon>Talitrida</taxon>
        <taxon>Talitroidea</taxon>
        <taxon>Hyalellidae</taxon>
        <taxon>Hyalella</taxon>
    </lineage>
</organism>
<evidence type="ECO:0000256" key="1">
    <source>
        <dbReference type="ARBA" id="ARBA00004141"/>
    </source>
</evidence>
<comment type="similarity">
    <text evidence="10">Belongs to the ELO family.</text>
</comment>
<dbReference type="InterPro" id="IPR002076">
    <property type="entry name" value="ELO_fam"/>
</dbReference>
<evidence type="ECO:0000256" key="8">
    <source>
        <dbReference type="ARBA" id="ARBA00023136"/>
    </source>
</evidence>
<evidence type="ECO:0000256" key="6">
    <source>
        <dbReference type="ARBA" id="ARBA00022989"/>
    </source>
</evidence>
<evidence type="ECO:0000256" key="11">
    <source>
        <dbReference type="SAM" id="MobiDB-lite"/>
    </source>
</evidence>
<feature type="region of interest" description="Disordered" evidence="11">
    <location>
        <begin position="280"/>
        <end position="331"/>
    </location>
</feature>
<comment type="catalytic activity">
    <reaction evidence="10">
        <text>a very-long-chain acyl-CoA + malonyl-CoA + H(+) = a very-long-chain 3-oxoacyl-CoA + CO2 + CoA</text>
        <dbReference type="Rhea" id="RHEA:32727"/>
        <dbReference type="ChEBI" id="CHEBI:15378"/>
        <dbReference type="ChEBI" id="CHEBI:16526"/>
        <dbReference type="ChEBI" id="CHEBI:57287"/>
        <dbReference type="ChEBI" id="CHEBI:57384"/>
        <dbReference type="ChEBI" id="CHEBI:90725"/>
        <dbReference type="ChEBI" id="CHEBI:90736"/>
        <dbReference type="EC" id="2.3.1.199"/>
    </reaction>
</comment>